<comment type="caution">
    <text evidence="3">The sequence shown here is derived from an EMBL/GenBank/DDBJ whole genome shotgun (WGS) entry which is preliminary data.</text>
</comment>
<evidence type="ECO:0000313" key="4">
    <source>
        <dbReference type="Proteomes" id="UP000564033"/>
    </source>
</evidence>
<organism evidence="3 4">
    <name type="scientific">Candidatus Dojkabacteria bacterium</name>
    <dbReference type="NCBI Taxonomy" id="2099670"/>
    <lineage>
        <taxon>Bacteria</taxon>
        <taxon>Candidatus Dojkabacteria</taxon>
    </lineage>
</organism>
<name>A0A847VCB4_9BACT</name>
<gene>
    <name evidence="3" type="ORF">GX888_00165</name>
</gene>
<keyword evidence="1" id="KW-0812">Transmembrane</keyword>
<dbReference type="AlphaFoldDB" id="A0A847VCB4"/>
<dbReference type="EMBL" id="JAAZIL010000006">
    <property type="protein sequence ID" value="NLZ24154.1"/>
    <property type="molecule type" value="Genomic_DNA"/>
</dbReference>
<keyword evidence="1" id="KW-0472">Membrane</keyword>
<accession>A0A847VCB4</accession>
<dbReference type="Gene3D" id="3.40.50.1820">
    <property type="entry name" value="alpha/beta hydrolase"/>
    <property type="match status" value="1"/>
</dbReference>
<evidence type="ECO:0000256" key="1">
    <source>
        <dbReference type="SAM" id="Phobius"/>
    </source>
</evidence>
<feature type="domain" description="Phospholipase/carboxylesterase/thioesterase" evidence="2">
    <location>
        <begin position="163"/>
        <end position="278"/>
    </location>
</feature>
<dbReference type="Proteomes" id="UP000564033">
    <property type="component" value="Unassembled WGS sequence"/>
</dbReference>
<feature type="transmembrane region" description="Helical" evidence="1">
    <location>
        <begin position="12"/>
        <end position="32"/>
    </location>
</feature>
<proteinExistence type="predicted"/>
<evidence type="ECO:0000313" key="3">
    <source>
        <dbReference type="EMBL" id="NLZ24154.1"/>
    </source>
</evidence>
<dbReference type="GO" id="GO:0016787">
    <property type="term" value="F:hydrolase activity"/>
    <property type="evidence" value="ECO:0007669"/>
    <property type="project" value="UniProtKB-KW"/>
</dbReference>
<sequence length="280" mass="32549">MNIEINNRKKRIILYILPIFVLLILTLSIRYYRISKEKESETDIYENSKKVEESVEEDDEERYIIDSGQDFTELFPIIDEQQAYIVVPGRIDTRKPPTVVIYSHGSNTSVTQNMQDQFMKDMREYGILFSKHNYIFAASNQHGVNWGNSASVEDTLKLKEYIDEIYHPSEKIYLLGFSMGGLPTMNFTTTFPELVSKIALLAPTTKSAEWNRERVEKIMDIDIKIWHGNKDVNVPYSYTLSFVNKLEGLGKEIDFVTVEGKGHFDIDTEYMDEVLEFFNS</sequence>
<reference evidence="3 4" key="1">
    <citation type="journal article" date="2020" name="Biotechnol. Biofuels">
        <title>New insights from the biogas microbiome by comprehensive genome-resolved metagenomics of nearly 1600 species originating from multiple anaerobic digesters.</title>
        <authorList>
            <person name="Campanaro S."/>
            <person name="Treu L."/>
            <person name="Rodriguez-R L.M."/>
            <person name="Kovalovszki A."/>
            <person name="Ziels R.M."/>
            <person name="Maus I."/>
            <person name="Zhu X."/>
            <person name="Kougias P.G."/>
            <person name="Basile A."/>
            <person name="Luo G."/>
            <person name="Schluter A."/>
            <person name="Konstantinidis K.T."/>
            <person name="Angelidaki I."/>
        </authorList>
    </citation>
    <scope>NUCLEOTIDE SEQUENCE [LARGE SCALE GENOMIC DNA]</scope>
    <source>
        <strain evidence="3">AS19jrsBPTG_9</strain>
    </source>
</reference>
<keyword evidence="3" id="KW-0378">Hydrolase</keyword>
<dbReference type="Pfam" id="PF02230">
    <property type="entry name" value="Abhydrolase_2"/>
    <property type="match status" value="1"/>
</dbReference>
<dbReference type="SUPFAM" id="SSF53474">
    <property type="entry name" value="alpha/beta-Hydrolases"/>
    <property type="match status" value="1"/>
</dbReference>
<dbReference type="InterPro" id="IPR003140">
    <property type="entry name" value="PLipase/COase/thioEstase"/>
</dbReference>
<dbReference type="InterPro" id="IPR029058">
    <property type="entry name" value="AB_hydrolase_fold"/>
</dbReference>
<evidence type="ECO:0000259" key="2">
    <source>
        <dbReference type="Pfam" id="PF02230"/>
    </source>
</evidence>
<keyword evidence="1" id="KW-1133">Transmembrane helix</keyword>
<protein>
    <submittedName>
        <fullName evidence="3">Alpha/beta fold hydrolase</fullName>
    </submittedName>
</protein>